<reference evidence="1" key="1">
    <citation type="journal article" date="2020" name="Cell">
        <title>Large-Scale Comparative Analyses of Tick Genomes Elucidate Their Genetic Diversity and Vector Capacities.</title>
        <authorList>
            <consortium name="Tick Genome and Microbiome Consortium (TIGMIC)"/>
            <person name="Jia N."/>
            <person name="Wang J."/>
            <person name="Shi W."/>
            <person name="Du L."/>
            <person name="Sun Y."/>
            <person name="Zhan W."/>
            <person name="Jiang J.F."/>
            <person name="Wang Q."/>
            <person name="Zhang B."/>
            <person name="Ji P."/>
            <person name="Bell-Sakyi L."/>
            <person name="Cui X.M."/>
            <person name="Yuan T.T."/>
            <person name="Jiang B.G."/>
            <person name="Yang W.F."/>
            <person name="Lam T.T."/>
            <person name="Chang Q.C."/>
            <person name="Ding S.J."/>
            <person name="Wang X.J."/>
            <person name="Zhu J.G."/>
            <person name="Ruan X.D."/>
            <person name="Zhao L."/>
            <person name="Wei J.T."/>
            <person name="Ye R.Z."/>
            <person name="Que T.C."/>
            <person name="Du C.H."/>
            <person name="Zhou Y.H."/>
            <person name="Cheng J.X."/>
            <person name="Dai P.F."/>
            <person name="Guo W.B."/>
            <person name="Han X.H."/>
            <person name="Huang E.J."/>
            <person name="Li L.F."/>
            <person name="Wei W."/>
            <person name="Gao Y.C."/>
            <person name="Liu J.Z."/>
            <person name="Shao H.Z."/>
            <person name="Wang X."/>
            <person name="Wang C.C."/>
            <person name="Yang T.C."/>
            <person name="Huo Q.B."/>
            <person name="Li W."/>
            <person name="Chen H.Y."/>
            <person name="Chen S.E."/>
            <person name="Zhou L.G."/>
            <person name="Ni X.B."/>
            <person name="Tian J.H."/>
            <person name="Sheng Y."/>
            <person name="Liu T."/>
            <person name="Pan Y.S."/>
            <person name="Xia L.Y."/>
            <person name="Li J."/>
            <person name="Zhao F."/>
            <person name="Cao W.C."/>
        </authorList>
    </citation>
    <scope>NUCLEOTIDE SEQUENCE</scope>
    <source>
        <strain evidence="1">Rmic-2018</strain>
    </source>
</reference>
<keyword evidence="2" id="KW-1185">Reference proteome</keyword>
<gene>
    <name evidence="1" type="ORF">HPB51_000530</name>
</gene>
<comment type="caution">
    <text evidence="1">The sequence shown here is derived from an EMBL/GenBank/DDBJ whole genome shotgun (WGS) entry which is preliminary data.</text>
</comment>
<evidence type="ECO:0000313" key="1">
    <source>
        <dbReference type="EMBL" id="KAH8008665.1"/>
    </source>
</evidence>
<dbReference type="AlphaFoldDB" id="A0A9J6D3M2"/>
<evidence type="ECO:0000313" key="2">
    <source>
        <dbReference type="Proteomes" id="UP000821866"/>
    </source>
</evidence>
<reference evidence="1" key="2">
    <citation type="submission" date="2021-09" db="EMBL/GenBank/DDBJ databases">
        <authorList>
            <person name="Jia N."/>
            <person name="Wang J."/>
            <person name="Shi W."/>
            <person name="Du L."/>
            <person name="Sun Y."/>
            <person name="Zhan W."/>
            <person name="Jiang J."/>
            <person name="Wang Q."/>
            <person name="Zhang B."/>
            <person name="Ji P."/>
            <person name="Sakyi L.B."/>
            <person name="Cui X."/>
            <person name="Yuan T."/>
            <person name="Jiang B."/>
            <person name="Yang W."/>
            <person name="Lam T.T.-Y."/>
            <person name="Chang Q."/>
            <person name="Ding S."/>
            <person name="Wang X."/>
            <person name="Zhu J."/>
            <person name="Ruan X."/>
            <person name="Zhao L."/>
            <person name="Wei J."/>
            <person name="Que T."/>
            <person name="Du C."/>
            <person name="Cheng J."/>
            <person name="Dai P."/>
            <person name="Han X."/>
            <person name="Huang E."/>
            <person name="Gao Y."/>
            <person name="Liu J."/>
            <person name="Shao H."/>
            <person name="Ye R."/>
            <person name="Li L."/>
            <person name="Wei W."/>
            <person name="Wang X."/>
            <person name="Wang C."/>
            <person name="Huo Q."/>
            <person name="Li W."/>
            <person name="Guo W."/>
            <person name="Chen H."/>
            <person name="Chen S."/>
            <person name="Zhou L."/>
            <person name="Zhou L."/>
            <person name="Ni X."/>
            <person name="Tian J."/>
            <person name="Zhou Y."/>
            <person name="Sheng Y."/>
            <person name="Liu T."/>
            <person name="Pan Y."/>
            <person name="Xia L."/>
            <person name="Li J."/>
            <person name="Zhao F."/>
            <person name="Cao W."/>
        </authorList>
    </citation>
    <scope>NUCLEOTIDE SEQUENCE</scope>
    <source>
        <strain evidence="1">Rmic-2018</strain>
        <tissue evidence="1">Larvae</tissue>
    </source>
</reference>
<accession>A0A9J6D3M2</accession>
<name>A0A9J6D3M2_RHIMP</name>
<organism evidence="1 2">
    <name type="scientific">Rhipicephalus microplus</name>
    <name type="common">Cattle tick</name>
    <name type="synonym">Boophilus microplus</name>
    <dbReference type="NCBI Taxonomy" id="6941"/>
    <lineage>
        <taxon>Eukaryota</taxon>
        <taxon>Metazoa</taxon>
        <taxon>Ecdysozoa</taxon>
        <taxon>Arthropoda</taxon>
        <taxon>Chelicerata</taxon>
        <taxon>Arachnida</taxon>
        <taxon>Acari</taxon>
        <taxon>Parasitiformes</taxon>
        <taxon>Ixodida</taxon>
        <taxon>Ixodoidea</taxon>
        <taxon>Ixodidae</taxon>
        <taxon>Rhipicephalinae</taxon>
        <taxon>Rhipicephalus</taxon>
        <taxon>Boophilus</taxon>
    </lineage>
</organism>
<proteinExistence type="predicted"/>
<sequence>MLESKVFSGIKVSSSAESPDVIHLLHQLHSYPHITSARLLIRTGDMTLSPSFVDYMESSYTRRQLHLSLGSVPLRHDLDGWCKAVCASLSRSKSIRKLHVTSMWMNEQEVHFLTYAVTSSHSTEKVHYSTITFTNSAAFVHRLSLGIKTNYTLFDVTIDTLVDRESANHLFLVCDMTRRNSGLVALAVQLVTGGQPRRQVLPEIFRRYQSLIFTVCNNENNQECC</sequence>
<dbReference type="Proteomes" id="UP000821866">
    <property type="component" value="Chromosome 9"/>
</dbReference>
<dbReference type="EMBL" id="JABSTU010000011">
    <property type="protein sequence ID" value="KAH8008665.1"/>
    <property type="molecule type" value="Genomic_DNA"/>
</dbReference>
<protein>
    <submittedName>
        <fullName evidence="1">Uncharacterized protein</fullName>
    </submittedName>
</protein>